<evidence type="ECO:0000256" key="4">
    <source>
        <dbReference type="ARBA" id="ARBA00022989"/>
    </source>
</evidence>
<dbReference type="InterPro" id="IPR002994">
    <property type="entry name" value="Surf1/Shy1"/>
</dbReference>
<dbReference type="GO" id="GO:0005886">
    <property type="term" value="C:plasma membrane"/>
    <property type="evidence" value="ECO:0007669"/>
    <property type="project" value="UniProtKB-SubCell"/>
</dbReference>
<reference evidence="7 8" key="1">
    <citation type="submission" date="2016-08" db="EMBL/GenBank/DDBJ databases">
        <title>Draft genome of Amylibacter sp. strain 4G11.</title>
        <authorList>
            <person name="Wong S.-K."/>
            <person name="Hamasaki K."/>
            <person name="Yoshizawa S."/>
        </authorList>
    </citation>
    <scope>NUCLEOTIDE SEQUENCE [LARGE SCALE GENOMIC DNA]</scope>
    <source>
        <strain evidence="7 8">4G11</strain>
    </source>
</reference>
<proteinExistence type="inferred from homology"/>
<gene>
    <name evidence="7" type="ORF">BFP76_02785</name>
</gene>
<dbReference type="PANTHER" id="PTHR23427">
    <property type="entry name" value="SURFEIT LOCUS PROTEIN"/>
    <property type="match status" value="1"/>
</dbReference>
<dbReference type="AlphaFoldDB" id="A0A2G5K577"/>
<name>A0A2G5K577_9RHOB</name>
<dbReference type="EMBL" id="MDGM01000012">
    <property type="protein sequence ID" value="PIB24173.1"/>
    <property type="molecule type" value="Genomic_DNA"/>
</dbReference>
<dbReference type="Proteomes" id="UP000231516">
    <property type="component" value="Unassembled WGS sequence"/>
</dbReference>
<evidence type="ECO:0000256" key="1">
    <source>
        <dbReference type="ARBA" id="ARBA00004370"/>
    </source>
</evidence>
<dbReference type="Pfam" id="PF02104">
    <property type="entry name" value="SURF1"/>
    <property type="match status" value="1"/>
</dbReference>
<evidence type="ECO:0000256" key="3">
    <source>
        <dbReference type="ARBA" id="ARBA00022692"/>
    </source>
</evidence>
<evidence type="ECO:0000256" key="2">
    <source>
        <dbReference type="ARBA" id="ARBA00007165"/>
    </source>
</evidence>
<comment type="subcellular location">
    <subcellularLocation>
        <location evidence="6">Cell membrane</location>
        <topology evidence="6">Multi-pass membrane protein</topology>
    </subcellularLocation>
    <subcellularLocation>
        <location evidence="1">Membrane</location>
    </subcellularLocation>
</comment>
<keyword evidence="3 6" id="KW-0812">Transmembrane</keyword>
<dbReference type="InterPro" id="IPR045214">
    <property type="entry name" value="Surf1/Surf4"/>
</dbReference>
<keyword evidence="4 6" id="KW-1133">Transmembrane helix</keyword>
<keyword evidence="5 6" id="KW-0472">Membrane</keyword>
<evidence type="ECO:0000313" key="8">
    <source>
        <dbReference type="Proteomes" id="UP000231516"/>
    </source>
</evidence>
<organism evidence="7 8">
    <name type="scientific">Paramylibacter kogurei</name>
    <dbReference type="NCBI Taxonomy" id="1889778"/>
    <lineage>
        <taxon>Bacteria</taxon>
        <taxon>Pseudomonadati</taxon>
        <taxon>Pseudomonadota</taxon>
        <taxon>Alphaproteobacteria</taxon>
        <taxon>Rhodobacterales</taxon>
        <taxon>Paracoccaceae</taxon>
        <taxon>Paramylibacter</taxon>
    </lineage>
</organism>
<evidence type="ECO:0000256" key="5">
    <source>
        <dbReference type="ARBA" id="ARBA00023136"/>
    </source>
</evidence>
<keyword evidence="8" id="KW-1185">Reference proteome</keyword>
<sequence>MTKRMILPLIFGVAGIAVLLWLGLWQMQRLEWKLGIIDAIETRMAADPVALADLPQPLSKDVNNYQRVKLNATLTGREMHVLTSIKFKGPGFRVVAEAIWNNQPILVDLGFVLEESKDTPRTGEELQIIGNLIWPNEWDPAFTPEPDLTKNIWFARDLPRMSENFNTAPIMVVLQSATLSDGAEFSDTLPQPVSVNITNDHLQYAITWFSLALVWFGMTLYLLWRIKRKTV</sequence>
<feature type="transmembrane region" description="Helical" evidence="6">
    <location>
        <begin position="6"/>
        <end position="25"/>
    </location>
</feature>
<comment type="caution">
    <text evidence="7">The sequence shown here is derived from an EMBL/GenBank/DDBJ whole genome shotgun (WGS) entry which is preliminary data.</text>
</comment>
<dbReference type="CDD" id="cd06662">
    <property type="entry name" value="SURF1"/>
    <property type="match status" value="1"/>
</dbReference>
<evidence type="ECO:0000256" key="6">
    <source>
        <dbReference type="RuleBase" id="RU363076"/>
    </source>
</evidence>
<evidence type="ECO:0000313" key="7">
    <source>
        <dbReference type="EMBL" id="PIB24173.1"/>
    </source>
</evidence>
<dbReference type="PANTHER" id="PTHR23427:SF2">
    <property type="entry name" value="SURFEIT LOCUS PROTEIN 1"/>
    <property type="match status" value="1"/>
</dbReference>
<feature type="transmembrane region" description="Helical" evidence="6">
    <location>
        <begin position="203"/>
        <end position="224"/>
    </location>
</feature>
<dbReference type="OrthoDB" id="6079986at2"/>
<keyword evidence="6" id="KW-1003">Cell membrane</keyword>
<comment type="similarity">
    <text evidence="2 6">Belongs to the SURF1 family.</text>
</comment>
<dbReference type="PROSITE" id="PS50895">
    <property type="entry name" value="SURF1"/>
    <property type="match status" value="1"/>
</dbReference>
<accession>A0A2G5K577</accession>
<dbReference type="RefSeq" id="WP_099592452.1">
    <property type="nucleotide sequence ID" value="NZ_MDGM01000012.1"/>
</dbReference>
<protein>
    <recommendedName>
        <fullName evidence="6">SURF1-like protein</fullName>
    </recommendedName>
</protein>